<dbReference type="Pfam" id="PF07727">
    <property type="entry name" value="RVT_2"/>
    <property type="match status" value="1"/>
</dbReference>
<feature type="domain" description="Reverse transcriptase Ty1/copia-type" evidence="1">
    <location>
        <begin position="3"/>
        <end position="82"/>
    </location>
</feature>
<dbReference type="SUPFAM" id="SSF56672">
    <property type="entry name" value="DNA/RNA polymerases"/>
    <property type="match status" value="1"/>
</dbReference>
<name>A0A151S2I2_CAJCA</name>
<proteinExistence type="predicted"/>
<dbReference type="Proteomes" id="UP000075243">
    <property type="component" value="Unassembled WGS sequence"/>
</dbReference>
<dbReference type="InterPro" id="IPR043502">
    <property type="entry name" value="DNA/RNA_pol_sf"/>
</dbReference>
<dbReference type="InterPro" id="IPR013103">
    <property type="entry name" value="RVT_2"/>
</dbReference>
<evidence type="ECO:0000313" key="2">
    <source>
        <dbReference type="EMBL" id="KYP49021.1"/>
    </source>
</evidence>
<gene>
    <name evidence="2" type="ORF">KK1_029224</name>
</gene>
<accession>A0A151S2I2</accession>
<sequence length="273" mass="30591">MHVQIYVDDIVFGSTNVSLCKEFAKAMQGEFEMLMMGELTFFLGLQIKQMNDGIFISQSKYCNELLKKFGMEGCKEAATPISNTCNLDLDEKGIAVDNSKYRGIIGSLLYLTASRPDIMFAVCLCANPKESHMKCVKRILKYLKGTTNVGLWYPKGVSLSLIGYLDSDYAGCRLDRKSTSGTCHLLGSALVSWHSKKQACVALSTTEAKYIAAGSCCAQILWMKQQLRDYGTELNKIPLRCDNTSAINLTKNPILHSRTKYIKIRHHFLRDHV</sequence>
<evidence type="ECO:0000313" key="3">
    <source>
        <dbReference type="Proteomes" id="UP000075243"/>
    </source>
</evidence>
<dbReference type="PANTHER" id="PTHR11439">
    <property type="entry name" value="GAG-POL-RELATED RETROTRANSPOSON"/>
    <property type="match status" value="1"/>
</dbReference>
<reference evidence="2" key="1">
    <citation type="journal article" date="2012" name="Nat. Biotechnol.">
        <title>Draft genome sequence of pigeonpea (Cajanus cajan), an orphan legume crop of resource-poor farmers.</title>
        <authorList>
            <person name="Varshney R.K."/>
            <person name="Chen W."/>
            <person name="Li Y."/>
            <person name="Bharti A.K."/>
            <person name="Saxena R.K."/>
            <person name="Schlueter J.A."/>
            <person name="Donoghue M.T."/>
            <person name="Azam S."/>
            <person name="Fan G."/>
            <person name="Whaley A.M."/>
            <person name="Farmer A.D."/>
            <person name="Sheridan J."/>
            <person name="Iwata A."/>
            <person name="Tuteja R."/>
            <person name="Penmetsa R.V."/>
            <person name="Wu W."/>
            <person name="Upadhyaya H.D."/>
            <person name="Yang S.P."/>
            <person name="Shah T."/>
            <person name="Saxena K.B."/>
            <person name="Michael T."/>
            <person name="McCombie W.R."/>
            <person name="Yang B."/>
            <person name="Zhang G."/>
            <person name="Yang H."/>
            <person name="Wang J."/>
            <person name="Spillane C."/>
            <person name="Cook D.R."/>
            <person name="May G.D."/>
            <person name="Xu X."/>
            <person name="Jackson S.A."/>
        </authorList>
    </citation>
    <scope>NUCLEOTIDE SEQUENCE [LARGE SCALE GENOMIC DNA]</scope>
</reference>
<evidence type="ECO:0000259" key="1">
    <source>
        <dbReference type="Pfam" id="PF07727"/>
    </source>
</evidence>
<dbReference type="AlphaFoldDB" id="A0A151S2I2"/>
<dbReference type="EMBL" id="KQ483485">
    <property type="protein sequence ID" value="KYP49021.1"/>
    <property type="molecule type" value="Genomic_DNA"/>
</dbReference>
<dbReference type="Gramene" id="C.cajan_29605.t">
    <property type="protein sequence ID" value="C.cajan_29605.t"/>
    <property type="gene ID" value="C.cajan_29605"/>
</dbReference>
<dbReference type="CDD" id="cd09272">
    <property type="entry name" value="RNase_HI_RT_Ty1"/>
    <property type="match status" value="1"/>
</dbReference>
<dbReference type="PANTHER" id="PTHR11439:SF442">
    <property type="entry name" value="CYSTEINE-RICH RLK (RECEPTOR-LIKE PROTEIN KINASE) 8"/>
    <property type="match status" value="1"/>
</dbReference>
<keyword evidence="3" id="KW-1185">Reference proteome</keyword>
<dbReference type="OMA" id="KECHFVA"/>
<organism evidence="2 3">
    <name type="scientific">Cajanus cajan</name>
    <name type="common">Pigeon pea</name>
    <name type="synonym">Cajanus indicus</name>
    <dbReference type="NCBI Taxonomy" id="3821"/>
    <lineage>
        <taxon>Eukaryota</taxon>
        <taxon>Viridiplantae</taxon>
        <taxon>Streptophyta</taxon>
        <taxon>Embryophyta</taxon>
        <taxon>Tracheophyta</taxon>
        <taxon>Spermatophyta</taxon>
        <taxon>Magnoliopsida</taxon>
        <taxon>eudicotyledons</taxon>
        <taxon>Gunneridae</taxon>
        <taxon>Pentapetalae</taxon>
        <taxon>rosids</taxon>
        <taxon>fabids</taxon>
        <taxon>Fabales</taxon>
        <taxon>Fabaceae</taxon>
        <taxon>Papilionoideae</taxon>
        <taxon>50 kb inversion clade</taxon>
        <taxon>NPAAA clade</taxon>
        <taxon>indigoferoid/millettioid clade</taxon>
        <taxon>Phaseoleae</taxon>
        <taxon>Cajanus</taxon>
    </lineage>
</organism>
<protein>
    <submittedName>
        <fullName evidence="2">Copia protein</fullName>
    </submittedName>
</protein>